<protein>
    <submittedName>
        <fullName evidence="3">Glycosyltransferase family 1 protein</fullName>
    </submittedName>
</protein>
<proteinExistence type="predicted"/>
<feature type="region of interest" description="Disordered" evidence="1">
    <location>
        <begin position="399"/>
        <end position="420"/>
    </location>
</feature>
<dbReference type="Proteomes" id="UP000616839">
    <property type="component" value="Unassembled WGS sequence"/>
</dbReference>
<dbReference type="Pfam" id="PF22772">
    <property type="entry name" value="WsaF_C"/>
    <property type="match status" value="1"/>
</dbReference>
<evidence type="ECO:0000313" key="4">
    <source>
        <dbReference type="Proteomes" id="UP000616839"/>
    </source>
</evidence>
<organism evidence="3 4">
    <name type="scientific">Nocardioides donggukensis</name>
    <dbReference type="NCBI Taxonomy" id="2774019"/>
    <lineage>
        <taxon>Bacteria</taxon>
        <taxon>Bacillati</taxon>
        <taxon>Actinomycetota</taxon>
        <taxon>Actinomycetes</taxon>
        <taxon>Propionibacteriales</taxon>
        <taxon>Nocardioidaceae</taxon>
        <taxon>Nocardioides</taxon>
    </lineage>
</organism>
<keyword evidence="4" id="KW-1185">Reference proteome</keyword>
<dbReference type="Gene3D" id="3.40.50.2000">
    <property type="entry name" value="Glycogen Phosphorylase B"/>
    <property type="match status" value="1"/>
</dbReference>
<evidence type="ECO:0000259" key="2">
    <source>
        <dbReference type="Pfam" id="PF22772"/>
    </source>
</evidence>
<dbReference type="EMBL" id="JACYXZ010000003">
    <property type="protein sequence ID" value="MBD8870489.1"/>
    <property type="molecule type" value="Genomic_DNA"/>
</dbReference>
<reference evidence="3" key="1">
    <citation type="submission" date="2020-09" db="EMBL/GenBank/DDBJ databases">
        <title>Nocardioides sp. strain MJB4 16S ribosomal RNA gene Genome sequencing and assembly.</title>
        <authorList>
            <person name="Kim I."/>
        </authorList>
    </citation>
    <scope>NUCLEOTIDE SEQUENCE</scope>
    <source>
        <strain evidence="3">MJB4</strain>
    </source>
</reference>
<dbReference type="AlphaFoldDB" id="A0A927K4R7"/>
<dbReference type="SUPFAM" id="SSF53756">
    <property type="entry name" value="UDP-Glycosyltransferase/glycogen phosphorylase"/>
    <property type="match status" value="1"/>
</dbReference>
<accession>A0A927K4R7</accession>
<evidence type="ECO:0000313" key="3">
    <source>
        <dbReference type="EMBL" id="MBD8870489.1"/>
    </source>
</evidence>
<comment type="caution">
    <text evidence="3">The sequence shown here is derived from an EMBL/GenBank/DDBJ whole genome shotgun (WGS) entry which is preliminary data.</text>
</comment>
<feature type="domain" description="WsaF C-terminal" evidence="2">
    <location>
        <begin position="236"/>
        <end position="356"/>
    </location>
</feature>
<name>A0A927K4R7_9ACTN</name>
<evidence type="ECO:0000256" key="1">
    <source>
        <dbReference type="SAM" id="MobiDB-lite"/>
    </source>
</evidence>
<sequence length="420" mass="45551">MMARPRAGTAWASKVRQEGPRELAARVARRTYRRLDAGRLEFPLLEEDVADSAAVSAPTPVPVTGALRVGWLVTPPGLGSGGHTTLFRMVEAMEAAGHRCVVVLYDRHHGDPVTQASVIREGWPDMRAEIRGVDEGFADLDACVATSWPTAHVLARRATRLHRFYFIQDFEPFFHSRGADYELAAETYRFGFTHIALGHMVQDRLLHEVGASSHMVPFSCDTATYRLENLRAREGVVFYARPGNPRRGYELGLRTLRELHRRRPEQTIHLFGDDAGDTDFPVVRHGRLTPAELNALYNSVAAGLALSFTNISLVAEEMLAAGAIPVVNSSPDARADLDSPHVAWAAPSPGALADAFCRVLDHPDPAGRVVHAAGSVRADNWARPGRELVEIVEAATAGGLAGGPRGSMPTLEGAEGRSGS</sequence>
<dbReference type="Gene3D" id="3.40.50.11090">
    <property type="match status" value="1"/>
</dbReference>
<dbReference type="InterPro" id="IPR055050">
    <property type="entry name" value="WsaF_C"/>
</dbReference>
<gene>
    <name evidence="3" type="ORF">IE331_12710</name>
</gene>